<keyword evidence="3" id="KW-1185">Reference proteome</keyword>
<dbReference type="InterPro" id="IPR001279">
    <property type="entry name" value="Metallo-B-lactamas"/>
</dbReference>
<accession>A0ABY8IAR1</accession>
<dbReference type="RefSeq" id="WP_278318622.1">
    <property type="nucleotide sequence ID" value="NZ_CP121464.1"/>
</dbReference>
<dbReference type="SUPFAM" id="SSF56281">
    <property type="entry name" value="Metallo-hydrolase/oxidoreductase"/>
    <property type="match status" value="1"/>
</dbReference>
<dbReference type="InterPro" id="IPR036866">
    <property type="entry name" value="RibonucZ/Hydroxyglut_hydro"/>
</dbReference>
<dbReference type="EMBL" id="CP121464">
    <property type="protein sequence ID" value="WFR82024.1"/>
    <property type="molecule type" value="Genomic_DNA"/>
</dbReference>
<evidence type="ECO:0000313" key="3">
    <source>
        <dbReference type="Proteomes" id="UP001219584"/>
    </source>
</evidence>
<organism evidence="2 3">
    <name type="scientific">Janthinobacterium rivuli</name>
    <dbReference type="NCBI Taxonomy" id="2751478"/>
    <lineage>
        <taxon>Bacteria</taxon>
        <taxon>Pseudomonadati</taxon>
        <taxon>Pseudomonadota</taxon>
        <taxon>Betaproteobacteria</taxon>
        <taxon>Burkholderiales</taxon>
        <taxon>Oxalobacteraceae</taxon>
        <taxon>Janthinobacterium</taxon>
    </lineage>
</organism>
<dbReference type="PANTHER" id="PTHR42951">
    <property type="entry name" value="METALLO-BETA-LACTAMASE DOMAIN-CONTAINING"/>
    <property type="match status" value="1"/>
</dbReference>
<dbReference type="InterPro" id="IPR050855">
    <property type="entry name" value="NDM-1-like"/>
</dbReference>
<protein>
    <submittedName>
        <fullName evidence="2">Subclass B3 metallo-beta-lactamase</fullName>
        <ecNumber evidence="2">3.5.2.6</ecNumber>
    </submittedName>
</protein>
<dbReference type="EC" id="3.5.2.6" evidence="2"/>
<dbReference type="GO" id="GO:0008800">
    <property type="term" value="F:beta-lactamase activity"/>
    <property type="evidence" value="ECO:0007669"/>
    <property type="project" value="UniProtKB-EC"/>
</dbReference>
<dbReference type="CDD" id="cd16312">
    <property type="entry name" value="THIN-B-like_MBL-B3"/>
    <property type="match status" value="1"/>
</dbReference>
<gene>
    <name evidence="2" type="primary">bla</name>
    <name evidence="2" type="ORF">P9875_13035</name>
</gene>
<keyword evidence="2" id="KW-0378">Hydrolase</keyword>
<dbReference type="PANTHER" id="PTHR42951:SF17">
    <property type="entry name" value="METALLO-BETA-LACTAMASE DOMAIN-CONTAINING PROTEIN"/>
    <property type="match status" value="1"/>
</dbReference>
<feature type="domain" description="Metallo-beta-lactamase" evidence="1">
    <location>
        <begin position="54"/>
        <end position="253"/>
    </location>
</feature>
<dbReference type="Gene3D" id="3.60.15.10">
    <property type="entry name" value="Ribonuclease Z/Hydroxyacylglutathione hydrolase-like"/>
    <property type="match status" value="1"/>
</dbReference>
<dbReference type="NCBIfam" id="NF012229">
    <property type="entry name" value="bla_class_B_core"/>
    <property type="match status" value="1"/>
</dbReference>
<evidence type="ECO:0000313" key="2">
    <source>
        <dbReference type="EMBL" id="WFR82024.1"/>
    </source>
</evidence>
<sequence length="313" mass="32292">MLATVATMAAGTVQAKTPTTVQDKPVNCDNCKEWNAPVKPFNVFGNTWYVGTAGLSAVLVTSPQGHILLDGALPQSAPLIIANIKALGFRIEDVKYILNSHAHWDHAGGIAALQRASGATVMASAAAAPVLQSGTNGKDDPQYQADPVVHVAKVRKVSLVGEGDTVKVGPLSLTAHMTPGHTPGGTTWTWTSCEGQRCLDVVYADSLNPYSSGDFRYTGKGAGQGGTPDISASFEASIAKVAALPCDIIIPVHPGTTDVLGKAARRSGTDNPLIDANACRAYAAEAGGLLAKKLAKERGVALPTEAKGAAHAH</sequence>
<dbReference type="Pfam" id="PF00753">
    <property type="entry name" value="Lactamase_B"/>
    <property type="match status" value="1"/>
</dbReference>
<evidence type="ECO:0000259" key="1">
    <source>
        <dbReference type="SMART" id="SM00849"/>
    </source>
</evidence>
<proteinExistence type="predicted"/>
<dbReference type="SMART" id="SM00849">
    <property type="entry name" value="Lactamase_B"/>
    <property type="match status" value="1"/>
</dbReference>
<name>A0ABY8IAR1_9BURK</name>
<dbReference type="NCBIfam" id="NF033105">
    <property type="entry name" value="bla_subclass_B3"/>
    <property type="match status" value="1"/>
</dbReference>
<dbReference type="Proteomes" id="UP001219584">
    <property type="component" value="Chromosome"/>
</dbReference>
<reference evidence="2 3" key="1">
    <citation type="submission" date="2023-04" db="EMBL/GenBank/DDBJ databases">
        <title>Nanopore sequencing of Janthinobacterium from water.</title>
        <authorList>
            <person name="Ciuchcinski K."/>
            <person name="Rokowska A."/>
            <person name="Dziewit L."/>
        </authorList>
    </citation>
    <scope>NUCLEOTIDE SEQUENCE [LARGE SCALE GENOMIC DNA]</scope>
    <source>
        <strain evidence="2 3">DEMB2</strain>
    </source>
</reference>